<dbReference type="EMBL" id="QXTE01000014">
    <property type="protein sequence ID" value="TFK13761.1"/>
    <property type="molecule type" value="Genomic_DNA"/>
</dbReference>
<protein>
    <submittedName>
        <fullName evidence="1">Caspase-10</fullName>
    </submittedName>
</protein>
<gene>
    <name evidence="1" type="ORF">DR999_PMT02779</name>
</gene>
<comment type="caution">
    <text evidence="1">The sequence shown here is derived from an EMBL/GenBank/DDBJ whole genome shotgun (WGS) entry which is preliminary data.</text>
</comment>
<organism evidence="1 2">
    <name type="scientific">Platysternon megacephalum</name>
    <name type="common">big-headed turtle</name>
    <dbReference type="NCBI Taxonomy" id="55544"/>
    <lineage>
        <taxon>Eukaryota</taxon>
        <taxon>Metazoa</taxon>
        <taxon>Chordata</taxon>
        <taxon>Craniata</taxon>
        <taxon>Vertebrata</taxon>
        <taxon>Euteleostomi</taxon>
        <taxon>Archelosauria</taxon>
        <taxon>Testudinata</taxon>
        <taxon>Testudines</taxon>
        <taxon>Cryptodira</taxon>
        <taxon>Durocryptodira</taxon>
        <taxon>Testudinoidea</taxon>
        <taxon>Platysternidae</taxon>
        <taxon>Platysternon</taxon>
    </lineage>
</organism>
<reference evidence="1 2" key="1">
    <citation type="submission" date="2019-04" db="EMBL/GenBank/DDBJ databases">
        <title>Draft genome of the big-headed turtle Platysternon megacephalum.</title>
        <authorList>
            <person name="Gong S."/>
        </authorList>
    </citation>
    <scope>NUCLEOTIDE SEQUENCE [LARGE SCALE GENOMIC DNA]</scope>
    <source>
        <strain evidence="1">DO16091913</strain>
        <tissue evidence="1">Muscle</tissue>
    </source>
</reference>
<evidence type="ECO:0000313" key="1">
    <source>
        <dbReference type="EMBL" id="TFK13761.1"/>
    </source>
</evidence>
<name>A0A4D9EQQ7_9SAUR</name>
<dbReference type="Proteomes" id="UP000297703">
    <property type="component" value="Unassembled WGS sequence"/>
</dbReference>
<reference evidence="1 2" key="2">
    <citation type="submission" date="2019-04" db="EMBL/GenBank/DDBJ databases">
        <title>The genome sequence of big-headed turtle.</title>
        <authorList>
            <person name="Gong S."/>
        </authorList>
    </citation>
    <scope>NUCLEOTIDE SEQUENCE [LARGE SCALE GENOMIC DNA]</scope>
    <source>
        <strain evidence="1">DO16091913</strain>
        <tissue evidence="1">Muscle</tissue>
    </source>
</reference>
<accession>A0A4D9EQQ7</accession>
<proteinExistence type="predicted"/>
<evidence type="ECO:0000313" key="2">
    <source>
        <dbReference type="Proteomes" id="UP000297703"/>
    </source>
</evidence>
<sequence>MTLLLCSGAGMPIYHPTVLEASPGCDASSCSHISNKSSPPSGCGWSTWPWCSASGCESQLCRQEEMCQSAKKYLGLAGEEQGTWVLELQCENLTGGVHCCFDITHLPIVPCLEGREVQGGASQASGTGQEKVQGPLYGRSRWVCWHGWRQGGGEIRDQSRVAGRG</sequence>
<dbReference type="AlphaFoldDB" id="A0A4D9EQQ7"/>
<keyword evidence="2" id="KW-1185">Reference proteome</keyword>